<proteinExistence type="predicted"/>
<dbReference type="InterPro" id="IPR001375">
    <property type="entry name" value="Peptidase_S9_cat"/>
</dbReference>
<keyword evidence="3" id="KW-0720">Serine protease</keyword>
<dbReference type="Pfam" id="PF02897">
    <property type="entry name" value="Peptidase_S9_N"/>
    <property type="match status" value="1"/>
</dbReference>
<dbReference type="SUPFAM" id="SSF53474">
    <property type="entry name" value="alpha/beta-Hydrolases"/>
    <property type="match status" value="1"/>
</dbReference>
<gene>
    <name evidence="6" type="ORF">BFC17_15585</name>
</gene>
<sequence>MTTRTENNGNLILEDIPPIPQKIVDDLNRYQNIRSAPFGDFTEDSENIFIQTRFGDVSQIHKVDIPGGARQQLTFLSEPVGQVARQPHTNNLAFTMDAGGSEYAQICLYDFDTRESVMLTDGESRNRGIVWNKSGKQFAYQSTRRNGSSNDIWVMSPDSPQNTSIVLESEDGSWWGPVSWSPDGKRLLVMQYISISDARMYEINVATLEKTLLAGGPSLPSYNEPSGYDKAGKSVFLITNQFSEFNQLAYLDLTTNELKPITSDLSWSVEDFALSDDGKRGAFTVNEDGMLNLYLLDPTSFKYKKVTGLPVGLVGSLSFSPDNKKLGFTVNTAKSPSDSFVMEFSSKMPLKQGEITRWTYSEVGGLDTNQFIEPELVRFNSFDGLSVPAFVYKPQTSKNEKIPVIISIHGGPEAQFRPQFIGTFQLWMKKLGAAVIAPNVRGSAGYGKAYINMDNGYKREDSVKDIGALLDWIATQPDLDSSRVAVIGGSYGGYMVLASAVHYSDRLAAAVDIVGISNFVTFLTNTKEYRRDLRRPEYGDERDDKMRAFLESISPNNHVERIKIPMFVVQGQNDPRVPVTEAEQIVKALRDEGKPVWYMNALNEGHGYRKKENRDVYTQAVVLFFEKYL</sequence>
<evidence type="ECO:0000313" key="6">
    <source>
        <dbReference type="EMBL" id="OFI35356.1"/>
    </source>
</evidence>
<dbReference type="GO" id="GO:0004252">
    <property type="term" value="F:serine-type endopeptidase activity"/>
    <property type="evidence" value="ECO:0007669"/>
    <property type="project" value="InterPro"/>
</dbReference>
<evidence type="ECO:0000259" key="5">
    <source>
        <dbReference type="Pfam" id="PF02897"/>
    </source>
</evidence>
<accession>A0A1E8FHY8</accession>
<keyword evidence="1" id="KW-0645">Protease</keyword>
<feature type="domain" description="Peptidase S9A N-terminal" evidence="5">
    <location>
        <begin position="80"/>
        <end position="209"/>
    </location>
</feature>
<dbReference type="InterPro" id="IPR011042">
    <property type="entry name" value="6-blade_b-propeller_TolB-like"/>
</dbReference>
<dbReference type="GO" id="GO:0006508">
    <property type="term" value="P:proteolysis"/>
    <property type="evidence" value="ECO:0007669"/>
    <property type="project" value="UniProtKB-KW"/>
</dbReference>
<dbReference type="Proteomes" id="UP000176037">
    <property type="component" value="Unassembled WGS sequence"/>
</dbReference>
<dbReference type="InterPro" id="IPR029058">
    <property type="entry name" value="AB_hydrolase_fold"/>
</dbReference>
<name>A0A1E8FHY8_9ALTE</name>
<dbReference type="Gene3D" id="3.40.50.1820">
    <property type="entry name" value="alpha/beta hydrolase"/>
    <property type="match status" value="1"/>
</dbReference>
<dbReference type="EMBL" id="MJIC01000010">
    <property type="protein sequence ID" value="OFI35356.1"/>
    <property type="molecule type" value="Genomic_DNA"/>
</dbReference>
<protein>
    <submittedName>
        <fullName evidence="6">TetR family transcriptional regulator</fullName>
    </submittedName>
</protein>
<evidence type="ECO:0000313" key="7">
    <source>
        <dbReference type="Proteomes" id="UP000176037"/>
    </source>
</evidence>
<comment type="caution">
    <text evidence="6">The sequence shown here is derived from an EMBL/GenBank/DDBJ whole genome shotgun (WGS) entry which is preliminary data.</text>
</comment>
<feature type="domain" description="Peptidase S9 prolyl oligopeptidase catalytic" evidence="4">
    <location>
        <begin position="426"/>
        <end position="629"/>
    </location>
</feature>
<evidence type="ECO:0000259" key="4">
    <source>
        <dbReference type="Pfam" id="PF00326"/>
    </source>
</evidence>
<keyword evidence="2" id="KW-0378">Hydrolase</keyword>
<keyword evidence="7" id="KW-1185">Reference proteome</keyword>
<evidence type="ECO:0000256" key="2">
    <source>
        <dbReference type="ARBA" id="ARBA00022801"/>
    </source>
</evidence>
<dbReference type="InterPro" id="IPR002470">
    <property type="entry name" value="Peptidase_S9A"/>
</dbReference>
<organism evidence="6 7">
    <name type="scientific">Alteromonas lipolytica</name>
    <dbReference type="NCBI Taxonomy" id="1856405"/>
    <lineage>
        <taxon>Bacteria</taxon>
        <taxon>Pseudomonadati</taxon>
        <taxon>Pseudomonadota</taxon>
        <taxon>Gammaproteobacteria</taxon>
        <taxon>Alteromonadales</taxon>
        <taxon>Alteromonadaceae</taxon>
        <taxon>Alteromonas/Salinimonas group</taxon>
        <taxon>Alteromonas</taxon>
    </lineage>
</organism>
<dbReference type="PANTHER" id="PTHR42776">
    <property type="entry name" value="SERINE PEPTIDASE S9 FAMILY MEMBER"/>
    <property type="match status" value="1"/>
</dbReference>
<dbReference type="AlphaFoldDB" id="A0A1E8FHY8"/>
<dbReference type="PRINTS" id="PR00862">
    <property type="entry name" value="PROLIGOPTASE"/>
</dbReference>
<dbReference type="Gene3D" id="2.120.10.30">
    <property type="entry name" value="TolB, C-terminal domain"/>
    <property type="match status" value="2"/>
</dbReference>
<reference evidence="6 7" key="1">
    <citation type="submission" date="2016-09" db="EMBL/GenBank/DDBJ databases">
        <title>Alteromonas lipolytica, a new species isolated from sea water.</title>
        <authorList>
            <person name="Wu Y.-H."/>
            <person name="Cheng H."/>
            <person name="Xu X.-W."/>
        </authorList>
    </citation>
    <scope>NUCLEOTIDE SEQUENCE [LARGE SCALE GENOMIC DNA]</scope>
    <source>
        <strain evidence="6 7">JW12</strain>
    </source>
</reference>
<dbReference type="STRING" id="1856405.BFC17_15585"/>
<dbReference type="InterPro" id="IPR023302">
    <property type="entry name" value="Pept_S9A_N"/>
</dbReference>
<evidence type="ECO:0000256" key="1">
    <source>
        <dbReference type="ARBA" id="ARBA00022670"/>
    </source>
</evidence>
<evidence type="ECO:0000256" key="3">
    <source>
        <dbReference type="ARBA" id="ARBA00022825"/>
    </source>
</evidence>
<dbReference type="Pfam" id="PF00326">
    <property type="entry name" value="Peptidase_S9"/>
    <property type="match status" value="1"/>
</dbReference>
<dbReference type="PANTHER" id="PTHR42776:SF27">
    <property type="entry name" value="DIPEPTIDYL PEPTIDASE FAMILY MEMBER 6"/>
    <property type="match status" value="1"/>
</dbReference>
<dbReference type="SUPFAM" id="SSF82171">
    <property type="entry name" value="DPP6 N-terminal domain-like"/>
    <property type="match status" value="1"/>
</dbReference>